<accession>A0A7J5XBS5</accession>
<dbReference type="EMBL" id="JAAKFY010000026">
    <property type="protein sequence ID" value="KAF3834057.1"/>
    <property type="molecule type" value="Genomic_DNA"/>
</dbReference>
<organism evidence="1 2">
    <name type="scientific">Dissostichus mawsoni</name>
    <name type="common">Antarctic cod</name>
    <dbReference type="NCBI Taxonomy" id="36200"/>
    <lineage>
        <taxon>Eukaryota</taxon>
        <taxon>Metazoa</taxon>
        <taxon>Chordata</taxon>
        <taxon>Craniata</taxon>
        <taxon>Vertebrata</taxon>
        <taxon>Euteleostomi</taxon>
        <taxon>Actinopterygii</taxon>
        <taxon>Neopterygii</taxon>
        <taxon>Teleostei</taxon>
        <taxon>Neoteleostei</taxon>
        <taxon>Acanthomorphata</taxon>
        <taxon>Eupercaria</taxon>
        <taxon>Perciformes</taxon>
        <taxon>Notothenioidei</taxon>
        <taxon>Nototheniidae</taxon>
        <taxon>Dissostichus</taxon>
    </lineage>
</organism>
<gene>
    <name evidence="1" type="ORF">F7725_025261</name>
</gene>
<keyword evidence="2" id="KW-1185">Reference proteome</keyword>
<reference evidence="1 2" key="1">
    <citation type="submission" date="2020-03" db="EMBL/GenBank/DDBJ databases">
        <title>Dissostichus mawsoni Genome sequencing and assembly.</title>
        <authorList>
            <person name="Park H."/>
        </authorList>
    </citation>
    <scope>NUCLEOTIDE SEQUENCE [LARGE SCALE GENOMIC DNA]</scope>
    <source>
        <strain evidence="1">DM0001</strain>
        <tissue evidence="1">Muscle</tissue>
    </source>
</reference>
<dbReference type="AlphaFoldDB" id="A0A7J5XBS5"/>
<evidence type="ECO:0000313" key="1">
    <source>
        <dbReference type="EMBL" id="KAF3834057.1"/>
    </source>
</evidence>
<evidence type="ECO:0000313" key="2">
    <source>
        <dbReference type="Proteomes" id="UP000518266"/>
    </source>
</evidence>
<comment type="caution">
    <text evidence="1">The sequence shown here is derived from an EMBL/GenBank/DDBJ whole genome shotgun (WGS) entry which is preliminary data.</text>
</comment>
<name>A0A7J5XBS5_DISMA</name>
<dbReference type="Proteomes" id="UP000518266">
    <property type="component" value="Unassembled WGS sequence"/>
</dbReference>
<sequence>MMVPALSSAPLLQSPRQHAWRALKRGVITDKNNREAASEKYVLDTQINTRGACFEGAGQRQLAAVRGRGSSGFGAGLWRCVLRCVRSVWLLLLVRGALGTQSFLRRFQRL</sequence>
<protein>
    <submittedName>
        <fullName evidence="1">Uncharacterized protein</fullName>
    </submittedName>
</protein>
<proteinExistence type="predicted"/>